<dbReference type="Proteomes" id="UP000028252">
    <property type="component" value="Unassembled WGS sequence"/>
</dbReference>
<keyword evidence="4" id="KW-1185">Reference proteome</keyword>
<protein>
    <submittedName>
        <fullName evidence="3">MJ0042 family finger-like protein</fullName>
    </submittedName>
</protein>
<evidence type="ECO:0000256" key="2">
    <source>
        <dbReference type="SAM" id="Phobius"/>
    </source>
</evidence>
<feature type="transmembrane region" description="Helical" evidence="2">
    <location>
        <begin position="20"/>
        <end position="39"/>
    </location>
</feature>
<keyword evidence="2" id="KW-0472">Membrane</keyword>
<dbReference type="EMBL" id="JMQN01000015">
    <property type="protein sequence ID" value="KEA64557.1"/>
    <property type="molecule type" value="Genomic_DNA"/>
</dbReference>
<comment type="caution">
    <text evidence="3">The sequence shown here is derived from an EMBL/GenBank/DDBJ whole genome shotgun (WGS) entry which is preliminary data.</text>
</comment>
<dbReference type="RefSeq" id="WP_051692483.1">
    <property type="nucleotide sequence ID" value="NZ_JMQN01000015.1"/>
</dbReference>
<proteinExistence type="predicted"/>
<keyword evidence="2" id="KW-1133">Transmembrane helix</keyword>
<dbReference type="STRING" id="1232683.ADIMK_1010"/>
<feature type="compositionally biased region" description="Acidic residues" evidence="1">
    <location>
        <begin position="370"/>
        <end position="392"/>
    </location>
</feature>
<evidence type="ECO:0000313" key="4">
    <source>
        <dbReference type="Proteomes" id="UP000028252"/>
    </source>
</evidence>
<name>A0A081G1A2_9GAMM</name>
<organism evidence="3 4">
    <name type="scientific">Marinobacterium lacunae</name>
    <dbReference type="NCBI Taxonomy" id="1232683"/>
    <lineage>
        <taxon>Bacteria</taxon>
        <taxon>Pseudomonadati</taxon>
        <taxon>Pseudomonadota</taxon>
        <taxon>Gammaproteobacteria</taxon>
        <taxon>Oceanospirillales</taxon>
        <taxon>Oceanospirillaceae</taxon>
        <taxon>Marinobacterium</taxon>
    </lineage>
</organism>
<accession>A0A081G1A2</accession>
<dbReference type="AlphaFoldDB" id="A0A081G1A2"/>
<dbReference type="eggNOG" id="ENOG502Z9JZ">
    <property type="taxonomic scope" value="Bacteria"/>
</dbReference>
<feature type="compositionally biased region" description="Basic and acidic residues" evidence="1">
    <location>
        <begin position="337"/>
        <end position="357"/>
    </location>
</feature>
<gene>
    <name evidence="3" type="ORF">ADIMK_1010</name>
</gene>
<feature type="region of interest" description="Disordered" evidence="1">
    <location>
        <begin position="188"/>
        <end position="407"/>
    </location>
</feature>
<feature type="transmembrane region" description="Helical" evidence="2">
    <location>
        <begin position="142"/>
        <end position="162"/>
    </location>
</feature>
<feature type="compositionally biased region" description="Polar residues" evidence="1">
    <location>
        <begin position="312"/>
        <end position="322"/>
    </location>
</feature>
<reference evidence="3 4" key="1">
    <citation type="submission" date="2014-04" db="EMBL/GenBank/DDBJ databases">
        <title>Marinobacterium kochiensis sp. nov., isolated from sediment sample collected from Kochi backwaters in Kerala, India.</title>
        <authorList>
            <person name="Singh A."/>
            <person name="Pinnaka A.K."/>
        </authorList>
    </citation>
    <scope>NUCLEOTIDE SEQUENCE [LARGE SCALE GENOMIC DNA]</scope>
    <source>
        <strain evidence="3 4">AK27</strain>
    </source>
</reference>
<keyword evidence="2" id="KW-0812">Transmembrane</keyword>
<feature type="compositionally biased region" description="Acidic residues" evidence="1">
    <location>
        <begin position="204"/>
        <end position="227"/>
    </location>
</feature>
<evidence type="ECO:0000256" key="1">
    <source>
        <dbReference type="SAM" id="MobiDB-lite"/>
    </source>
</evidence>
<dbReference type="OrthoDB" id="6084348at2"/>
<dbReference type="PATRIC" id="fig|1232683.4.peg.1000"/>
<evidence type="ECO:0000313" key="3">
    <source>
        <dbReference type="EMBL" id="KEA64557.1"/>
    </source>
</evidence>
<sequence length="627" mass="70078">MDRPRSSAAQSGTLRQLLPIAAVLLLCLAVSTGILLYGARASAEQDARHYGQSLARSTAILIQPLMLADDRISLNYLFNELNAQPRVNGLHLTDTHKIPVAVAGTQRGLEHKLELVRGEETLGELSVWVNADYGWTLLKNQLLEAGLLALLSIVACLLTLWLRLRPKPEPEAVTEDFKTVASGVSPGFAESAKTESVAAPVPDFDAEDAEDPDALPRFDDEDDEDTEQIQVREEEYELPTLEDSVDEAEPFDAPPALEAEEIEQPDDTAFERDAYTPEAVEDEDEDTAHHELAPQVDTWLKSPMSLDADEQAPNSHWPTSQEAPAERNEEPSSEAPSGRDDNRELVELLKPSRDQERMPPFTPSPSRDPDSDEAIAPDMDDTDQVEFDDTDQEPTTASSRDTSRPRLSIVTPLGSQEEQLGLYTLEHELELMLGSDEAGYLFLIDASSAHSENLEEDERVQLMKPYRTLANSVAHIYSGRVEPTPEGDLKLFFDTPKESDGHGINALCASMLFTNLYRHYNQQRIRQFKPVINLHLALVRGHYQKLERMLEEARFLTRTTESNELITHTALTEAPDLKATLLEGADIRREDEDKVLLIRIAKSYQELLEKQARHLLAKLQSREQANG</sequence>
<feature type="compositionally biased region" description="Acidic residues" evidence="1">
    <location>
        <begin position="258"/>
        <end position="268"/>
    </location>
</feature>